<protein>
    <recommendedName>
        <fullName evidence="2">Peptidase M6-like domain-containing protein</fullName>
    </recommendedName>
</protein>
<feature type="region of interest" description="Disordered" evidence="1">
    <location>
        <begin position="196"/>
        <end position="244"/>
    </location>
</feature>
<evidence type="ECO:0000259" key="2">
    <source>
        <dbReference type="Pfam" id="PF05547"/>
    </source>
</evidence>
<dbReference type="PANTHER" id="PTHR41775:SF1">
    <property type="entry name" value="PEPTIDASE M6-LIKE DOMAIN-CONTAINING PROTEIN"/>
    <property type="match status" value="1"/>
</dbReference>
<dbReference type="GO" id="GO:0008233">
    <property type="term" value="F:peptidase activity"/>
    <property type="evidence" value="ECO:0007669"/>
    <property type="project" value="InterPro"/>
</dbReference>
<dbReference type="SUPFAM" id="SSF55486">
    <property type="entry name" value="Metalloproteases ('zincins'), catalytic domain"/>
    <property type="match status" value="1"/>
</dbReference>
<dbReference type="Pfam" id="PF05547">
    <property type="entry name" value="Peptidase_M6"/>
    <property type="match status" value="1"/>
</dbReference>
<dbReference type="AlphaFoldDB" id="X0VTK1"/>
<feature type="non-terminal residue" evidence="3">
    <location>
        <position position="259"/>
    </location>
</feature>
<gene>
    <name evidence="3" type="ORF">S01H1_52374</name>
</gene>
<feature type="domain" description="Peptidase M6-like" evidence="2">
    <location>
        <begin position="40"/>
        <end position="107"/>
    </location>
</feature>
<comment type="caution">
    <text evidence="3">The sequence shown here is derived from an EMBL/GenBank/DDBJ whole genome shotgun (WGS) entry which is preliminary data.</text>
</comment>
<dbReference type="InterPro" id="IPR008757">
    <property type="entry name" value="Peptidase_M6-like_domain"/>
</dbReference>
<feature type="compositionally biased region" description="Polar residues" evidence="1">
    <location>
        <begin position="211"/>
        <end position="230"/>
    </location>
</feature>
<feature type="non-terminal residue" evidence="3">
    <location>
        <position position="1"/>
    </location>
</feature>
<dbReference type="PANTHER" id="PTHR41775">
    <property type="entry name" value="SECRETED PROTEIN-RELATED"/>
    <property type="match status" value="1"/>
</dbReference>
<evidence type="ECO:0000256" key="1">
    <source>
        <dbReference type="SAM" id="MobiDB-lite"/>
    </source>
</evidence>
<sequence>SLINVSAPTVDGVIVGDSHSGAGGYAQFGEIHQSGATDQHQATMGIQVHELGHLIFGLPDLYDTDGSSDGIGRWGVMSGGSWGRSSSDTYSGETAVLPCAWTKYNRGWVAGNDGDGMESLTAAGDNSATSSNTVFRASTHNIPDEYFLVENRRPVGYDRGLERWYGTTFGGLAIFHIDDGQASNSNDNQRLVDVEEADGDSDNPLDKTDLWSPSTATLFNDSSVPNSDQYDSSPSDVSISNISPSATVTTADFSTADFQ</sequence>
<name>X0VTK1_9ZZZZ</name>
<dbReference type="GO" id="GO:0006508">
    <property type="term" value="P:proteolysis"/>
    <property type="evidence" value="ECO:0007669"/>
    <property type="project" value="InterPro"/>
</dbReference>
<evidence type="ECO:0000313" key="3">
    <source>
        <dbReference type="EMBL" id="GAG15788.1"/>
    </source>
</evidence>
<proteinExistence type="predicted"/>
<accession>X0VTK1</accession>
<organism evidence="3">
    <name type="scientific">marine sediment metagenome</name>
    <dbReference type="NCBI Taxonomy" id="412755"/>
    <lineage>
        <taxon>unclassified sequences</taxon>
        <taxon>metagenomes</taxon>
        <taxon>ecological metagenomes</taxon>
    </lineage>
</organism>
<dbReference type="EMBL" id="BARS01033849">
    <property type="protein sequence ID" value="GAG15788.1"/>
    <property type="molecule type" value="Genomic_DNA"/>
</dbReference>
<feature type="compositionally biased region" description="Low complexity" evidence="1">
    <location>
        <begin position="231"/>
        <end position="244"/>
    </location>
</feature>
<reference evidence="3" key="1">
    <citation type="journal article" date="2014" name="Front. Microbiol.">
        <title>High frequency of phylogenetically diverse reductive dehalogenase-homologous genes in deep subseafloor sedimentary metagenomes.</title>
        <authorList>
            <person name="Kawai M."/>
            <person name="Futagami T."/>
            <person name="Toyoda A."/>
            <person name="Takaki Y."/>
            <person name="Nishi S."/>
            <person name="Hori S."/>
            <person name="Arai W."/>
            <person name="Tsubouchi T."/>
            <person name="Morono Y."/>
            <person name="Uchiyama I."/>
            <person name="Ito T."/>
            <person name="Fujiyama A."/>
            <person name="Inagaki F."/>
            <person name="Takami H."/>
        </authorList>
    </citation>
    <scope>NUCLEOTIDE SEQUENCE</scope>
    <source>
        <strain evidence="3">Expedition CK06-06</strain>
    </source>
</reference>